<dbReference type="AlphaFoldDB" id="A0A2S2PX28"/>
<dbReference type="Pfam" id="PF00808">
    <property type="entry name" value="CBFD_NFYB_HMF"/>
    <property type="match status" value="1"/>
</dbReference>
<feature type="compositionally biased region" description="Low complexity" evidence="7">
    <location>
        <begin position="157"/>
        <end position="174"/>
    </location>
</feature>
<evidence type="ECO:0000256" key="5">
    <source>
        <dbReference type="ARBA" id="ARBA00030451"/>
    </source>
</evidence>
<proteinExistence type="inferred from homology"/>
<evidence type="ECO:0000256" key="1">
    <source>
        <dbReference type="ARBA" id="ARBA00004123"/>
    </source>
</evidence>
<evidence type="ECO:0000313" key="9">
    <source>
        <dbReference type="EMBL" id="MBY69943.1"/>
    </source>
</evidence>
<feature type="region of interest" description="Disordered" evidence="7">
    <location>
        <begin position="1"/>
        <end position="33"/>
    </location>
</feature>
<dbReference type="InterPro" id="IPR009072">
    <property type="entry name" value="Histone-fold"/>
</dbReference>
<dbReference type="GO" id="GO:0051123">
    <property type="term" value="P:RNA polymerase II preinitiation complex assembly"/>
    <property type="evidence" value="ECO:0007669"/>
    <property type="project" value="TreeGrafter"/>
</dbReference>
<gene>
    <name evidence="9" type="primary">NC2beta_0</name>
    <name evidence="9" type="ORF">g.26082</name>
</gene>
<feature type="compositionally biased region" description="Low complexity" evidence="7">
    <location>
        <begin position="9"/>
        <end position="21"/>
    </location>
</feature>
<name>A0A2S2PX28_9HEMI</name>
<dbReference type="PANTHER" id="PTHR46138:SF1">
    <property type="entry name" value="PROTEIN DR1"/>
    <property type="match status" value="1"/>
</dbReference>
<dbReference type="GO" id="GO:0017054">
    <property type="term" value="C:negative cofactor 2 complex"/>
    <property type="evidence" value="ECO:0007669"/>
    <property type="project" value="InterPro"/>
</dbReference>
<dbReference type="CDD" id="cd22905">
    <property type="entry name" value="HFD_Dr1"/>
    <property type="match status" value="1"/>
</dbReference>
<dbReference type="InterPro" id="IPR003958">
    <property type="entry name" value="CBFA_NFYB_domain"/>
</dbReference>
<dbReference type="PANTHER" id="PTHR46138">
    <property type="entry name" value="PROTEIN DR1"/>
    <property type="match status" value="1"/>
</dbReference>
<dbReference type="GO" id="GO:0000122">
    <property type="term" value="P:negative regulation of transcription by RNA polymerase II"/>
    <property type="evidence" value="ECO:0007669"/>
    <property type="project" value="InterPro"/>
</dbReference>
<protein>
    <recommendedName>
        <fullName evidence="3">Protein Dr1</fullName>
    </recommendedName>
    <alternativeName>
        <fullName evidence="6">Down-regulator of transcription 1</fullName>
    </alternativeName>
    <alternativeName>
        <fullName evidence="5">Negative cofactor 2-beta</fullName>
    </alternativeName>
</protein>
<evidence type="ECO:0000256" key="4">
    <source>
        <dbReference type="ARBA" id="ARBA00023242"/>
    </source>
</evidence>
<dbReference type="InterPro" id="IPR042225">
    <property type="entry name" value="Ncb2"/>
</dbReference>
<sequence>MSDKDSFVPSCSTSNSIPSCSKTDSISGLSNEDEELTLPRASVNKMIKDALPNIRVANDVREMIMNFCTEFIHLVSSEANQVCMAQQKKTINAEHLLTALDRLGFGDYRAQAEEVVKDCKSKKRRQSTRLENLGIPEEELLRQQQALFAKAREEQMAQEQQQWQELQAAAQRAAIKPKTEESSDEDDYS</sequence>
<evidence type="ECO:0000259" key="8">
    <source>
        <dbReference type="Pfam" id="PF00808"/>
    </source>
</evidence>
<evidence type="ECO:0000256" key="6">
    <source>
        <dbReference type="ARBA" id="ARBA00032651"/>
    </source>
</evidence>
<feature type="region of interest" description="Disordered" evidence="7">
    <location>
        <begin position="152"/>
        <end position="189"/>
    </location>
</feature>
<dbReference type="Gene3D" id="1.10.20.10">
    <property type="entry name" value="Histone, subunit A"/>
    <property type="match status" value="1"/>
</dbReference>
<comment type="subcellular location">
    <subcellularLocation>
        <location evidence="1">Nucleus</location>
    </subcellularLocation>
</comment>
<dbReference type="SUPFAM" id="SSF47113">
    <property type="entry name" value="Histone-fold"/>
    <property type="match status" value="1"/>
</dbReference>
<evidence type="ECO:0000256" key="7">
    <source>
        <dbReference type="SAM" id="MobiDB-lite"/>
    </source>
</evidence>
<feature type="domain" description="Transcription factor CBF/NF-Y/archaeal histone" evidence="8">
    <location>
        <begin position="37"/>
        <end position="100"/>
    </location>
</feature>
<evidence type="ECO:0000256" key="3">
    <source>
        <dbReference type="ARBA" id="ARBA00018742"/>
    </source>
</evidence>
<dbReference type="GO" id="GO:0016251">
    <property type="term" value="F:RNA polymerase II general transcription initiation factor activity"/>
    <property type="evidence" value="ECO:0007669"/>
    <property type="project" value="TreeGrafter"/>
</dbReference>
<dbReference type="GO" id="GO:0017025">
    <property type="term" value="F:TBP-class protein binding"/>
    <property type="evidence" value="ECO:0007669"/>
    <property type="project" value="TreeGrafter"/>
</dbReference>
<keyword evidence="4" id="KW-0539">Nucleus</keyword>
<accession>A0A2S2PX28</accession>
<dbReference type="EMBL" id="GGMS01000740">
    <property type="protein sequence ID" value="MBY69943.1"/>
    <property type="molecule type" value="Transcribed_RNA"/>
</dbReference>
<comment type="similarity">
    <text evidence="2">Belongs to the NC2 beta/DR1 family.</text>
</comment>
<dbReference type="FunFam" id="1.10.20.10:FF:000019">
    <property type="entry name" value="Negative cofactor 2 beta"/>
    <property type="match status" value="1"/>
</dbReference>
<dbReference type="GO" id="GO:0046982">
    <property type="term" value="F:protein heterodimerization activity"/>
    <property type="evidence" value="ECO:0007669"/>
    <property type="project" value="InterPro"/>
</dbReference>
<evidence type="ECO:0000256" key="2">
    <source>
        <dbReference type="ARBA" id="ARBA00009245"/>
    </source>
</evidence>
<organism evidence="9">
    <name type="scientific">Sipha flava</name>
    <name type="common">yellow sugarcane aphid</name>
    <dbReference type="NCBI Taxonomy" id="143950"/>
    <lineage>
        <taxon>Eukaryota</taxon>
        <taxon>Metazoa</taxon>
        <taxon>Ecdysozoa</taxon>
        <taxon>Arthropoda</taxon>
        <taxon>Hexapoda</taxon>
        <taxon>Insecta</taxon>
        <taxon>Pterygota</taxon>
        <taxon>Neoptera</taxon>
        <taxon>Paraneoptera</taxon>
        <taxon>Hemiptera</taxon>
        <taxon>Sternorrhyncha</taxon>
        <taxon>Aphidomorpha</taxon>
        <taxon>Aphidoidea</taxon>
        <taxon>Aphididae</taxon>
        <taxon>Sipha</taxon>
    </lineage>
</organism>
<reference evidence="9" key="1">
    <citation type="submission" date="2018-04" db="EMBL/GenBank/DDBJ databases">
        <title>Transcriptome assembly of Sipha flava.</title>
        <authorList>
            <person name="Scully E.D."/>
            <person name="Geib S.M."/>
            <person name="Palmer N.A."/>
            <person name="Koch K."/>
            <person name="Bradshaw J."/>
            <person name="Heng-Moss T."/>
            <person name="Sarath G."/>
        </authorList>
    </citation>
    <scope>NUCLEOTIDE SEQUENCE</scope>
</reference>